<dbReference type="EMBL" id="HBIC01051086">
    <property type="protein sequence ID" value="CAE0297291.1"/>
    <property type="molecule type" value="Transcribed_RNA"/>
</dbReference>
<keyword evidence="3" id="KW-0732">Signal</keyword>
<evidence type="ECO:0008006" key="5">
    <source>
        <dbReference type="Google" id="ProtNLM"/>
    </source>
</evidence>
<evidence type="ECO:0000313" key="4">
    <source>
        <dbReference type="EMBL" id="CAE0297291.1"/>
    </source>
</evidence>
<dbReference type="PANTHER" id="PTHR12994:SF17">
    <property type="entry name" value="LD30995P"/>
    <property type="match status" value="1"/>
</dbReference>
<protein>
    <recommendedName>
        <fullName evidence="5">Dipeptidase</fullName>
    </recommendedName>
</protein>
<dbReference type="GO" id="GO:0006508">
    <property type="term" value="P:proteolysis"/>
    <property type="evidence" value="ECO:0007669"/>
    <property type="project" value="InterPro"/>
</dbReference>
<evidence type="ECO:0000256" key="1">
    <source>
        <dbReference type="ARBA" id="ARBA00005705"/>
    </source>
</evidence>
<feature type="region of interest" description="Disordered" evidence="2">
    <location>
        <begin position="565"/>
        <end position="584"/>
    </location>
</feature>
<dbReference type="PANTHER" id="PTHR12994">
    <property type="entry name" value="SECERNIN"/>
    <property type="match status" value="1"/>
</dbReference>
<dbReference type="InterPro" id="IPR005322">
    <property type="entry name" value="Peptidase_C69"/>
</dbReference>
<proteinExistence type="inferred from homology"/>
<feature type="chain" id="PRO_5030739009" description="Dipeptidase" evidence="3">
    <location>
        <begin position="23"/>
        <end position="584"/>
    </location>
</feature>
<accession>A0A7S3ME77</accession>
<dbReference type="Gene3D" id="3.60.60.10">
    <property type="entry name" value="Penicillin V Acylase, Chain A"/>
    <property type="match status" value="1"/>
</dbReference>
<reference evidence="4" key="1">
    <citation type="submission" date="2021-01" db="EMBL/GenBank/DDBJ databases">
        <authorList>
            <person name="Corre E."/>
            <person name="Pelletier E."/>
            <person name="Niang G."/>
            <person name="Scheremetjew M."/>
            <person name="Finn R."/>
            <person name="Kale V."/>
            <person name="Holt S."/>
            <person name="Cochrane G."/>
            <person name="Meng A."/>
            <person name="Brown T."/>
            <person name="Cohen L."/>
        </authorList>
    </citation>
    <scope>NUCLEOTIDE SEQUENCE</scope>
    <source>
        <strain evidence="4">CCAP 955/1</strain>
    </source>
</reference>
<dbReference type="Pfam" id="PF03577">
    <property type="entry name" value="Peptidase_C69"/>
    <property type="match status" value="1"/>
</dbReference>
<comment type="similarity">
    <text evidence="1">Belongs to the peptidase C69 family. Secernin subfamily.</text>
</comment>
<gene>
    <name evidence="4" type="ORF">SELO1098_LOCUS26145</name>
</gene>
<dbReference type="GO" id="GO:0070004">
    <property type="term" value="F:cysteine-type exopeptidase activity"/>
    <property type="evidence" value="ECO:0007669"/>
    <property type="project" value="InterPro"/>
</dbReference>
<dbReference type="GO" id="GO:0016805">
    <property type="term" value="F:dipeptidase activity"/>
    <property type="evidence" value="ECO:0007669"/>
    <property type="project" value="InterPro"/>
</dbReference>
<feature type="signal peptide" evidence="3">
    <location>
        <begin position="1"/>
        <end position="22"/>
    </location>
</feature>
<sequence length="584" mass="65213">MLRNLFLCAVIALVSTFYTLEACTNLLVQKSASTDNSNIIAYNADASNFYTTIYHYPAGLHSNGTVRKMWSWDYATYLGEIPEAAETYNVVGNVNEHGLVITESTFGGLTELICTRRNGKMDYGSLIWVTLQRSRNAREAITTMTNLVADHGYASTGESFSIADQNELWILELIGKGRHGLGAVWVARKVPEGYVSGHANQARITTFPLDDPENTLYSKDVITFARDIGLYDGADTEFSFSDVYDPVTFDGARFCEARVWSYFSTIMGKEWSDKYLDYAQGYNLSNRMPLWVKPTAKISPQDVMQGMRNHYEGTALDNSGTQFPDVGAESAHLPIRHGSLYWSTPDHKDKQYFNERTIAQSPTGWSIVCQSRADVPKEMAALMWFGIDDSSTSVHFPVYGSVTKVSQGWAGLGPQDGATPPLMTFSLDSAFYVFNLVANWAYSRWDVIYPDVIARILSKEAAYFDRVKETDPQVAALLNNGDKKGAVELMTSFSTDIGDQLLKDWFAFFGELFVKYRDGYVTTANPKIPVCGCDSASQGYSDQWYNRVVDENGERYLVPADATNLKAGKHGRPTTSKRDLRAFN</sequence>
<evidence type="ECO:0000256" key="2">
    <source>
        <dbReference type="SAM" id="MobiDB-lite"/>
    </source>
</evidence>
<dbReference type="AlphaFoldDB" id="A0A7S3ME77"/>
<organism evidence="4">
    <name type="scientific">Spumella elongata</name>
    <dbReference type="NCBI Taxonomy" id="89044"/>
    <lineage>
        <taxon>Eukaryota</taxon>
        <taxon>Sar</taxon>
        <taxon>Stramenopiles</taxon>
        <taxon>Ochrophyta</taxon>
        <taxon>Chrysophyceae</taxon>
        <taxon>Chromulinales</taxon>
        <taxon>Chromulinaceae</taxon>
        <taxon>Spumella</taxon>
    </lineage>
</organism>
<name>A0A7S3ME77_9STRA</name>
<evidence type="ECO:0000256" key="3">
    <source>
        <dbReference type="SAM" id="SignalP"/>
    </source>
</evidence>